<protein>
    <recommendedName>
        <fullName evidence="1">Protein kinase domain-containing protein</fullName>
    </recommendedName>
</protein>
<dbReference type="GO" id="GO:0005524">
    <property type="term" value="F:ATP binding"/>
    <property type="evidence" value="ECO:0007669"/>
    <property type="project" value="InterPro"/>
</dbReference>
<accession>A0A9P7KRQ7</accession>
<sequence>MGQYSYSTVIKDLMRYDYLKVVGWGAEKASNLAFHPSLILPRMDYYRLSAMAQSGDGCKSRKHIEAILKSLHPSIENTSKPLFQSHEDRERKMFFSKEPLKSHFEDSTNIQSLLNCKCTDCRKARDHDDKLPSLGDSVDLSKKPRFLALMTYLGKVHYIHYWMRRGIVKREIDHLPACPNDGCLKDLMNNSSERETFRSAYERALNMLCPHVFEIPPTMICPYSDFNYPNFEDLRFPYQNEMLNKTQGFFGVMTRLEIHPDYLDSSVLNRMEGYPRIDRNQPPLFALKSVKITAGIPVAKMERDVLSMTSRISGPVSNNFITVIACYQWKQCMHFLFPFVELDLNDLLRYGQCPPGKTAKLTLDESLPDHWLWEQIQGVSRALSAFHTGMENPFTDVKGRVIALHFDLKPANILVTANGTLKITDFGQSIMQVVKADGQITTPYNPGHPRYEPPESLQVAEELGQVSRRGVKDIEVLLNYDVWSLACIMIEVLIHLLDTQTLDDFDKKLETEPVGRFWTGNVLKPGVMDSFEHFRQSLIHDTDQSQYMEDVIQLLQNMLVHDKHKRVHSQEVVQGLEKAKTNFGELQQGTDPKFRELGWNNGKSFSEKEGITLNVIEQKDGRPFYPDVLEPAPCRIRLFSKPFTRAEPPTSSERPAQIGFIWGLQRNREVVVSEQIISEPSEWCFAPTYLFHNHTNGNTRFECRLFPRKFDLAFIFEFASADVNNGQKKFKTPSPREVQISRRHDSYLAMQPQVHPSWKIDNGGGTQIAHEVPSVPIEIDEDKLHKQDGIKTFDIDRMEIILGNHRDFNRFKRGTTNEWC</sequence>
<dbReference type="SMART" id="SM00220">
    <property type="entry name" value="S_TKc"/>
    <property type="match status" value="1"/>
</dbReference>
<name>A0A9P7KRQ7_9HYPO</name>
<feature type="domain" description="Protein kinase" evidence="1">
    <location>
        <begin position="239"/>
        <end position="583"/>
    </location>
</feature>
<dbReference type="GO" id="GO:0004672">
    <property type="term" value="F:protein kinase activity"/>
    <property type="evidence" value="ECO:0007669"/>
    <property type="project" value="InterPro"/>
</dbReference>
<proteinExistence type="predicted"/>
<organism evidence="2 3">
    <name type="scientific">Fusarium avenaceum</name>
    <dbReference type="NCBI Taxonomy" id="40199"/>
    <lineage>
        <taxon>Eukaryota</taxon>
        <taxon>Fungi</taxon>
        <taxon>Dikarya</taxon>
        <taxon>Ascomycota</taxon>
        <taxon>Pezizomycotina</taxon>
        <taxon>Sordariomycetes</taxon>
        <taxon>Hypocreomycetidae</taxon>
        <taxon>Hypocreales</taxon>
        <taxon>Nectriaceae</taxon>
        <taxon>Fusarium</taxon>
        <taxon>Fusarium tricinctum species complex</taxon>
    </lineage>
</organism>
<reference evidence="2" key="1">
    <citation type="submission" date="2021-04" db="EMBL/GenBank/DDBJ databases">
        <title>Draft genome of Fusarium avenaceum strain F156N33, isolated from an atmospheric sample in Virginia.</title>
        <authorList>
            <person name="Yang S."/>
            <person name="Vinatzer B.A."/>
            <person name="Coleman J."/>
        </authorList>
    </citation>
    <scope>NUCLEOTIDE SEQUENCE</scope>
    <source>
        <strain evidence="2">F156N33</strain>
    </source>
</reference>
<dbReference type="Proteomes" id="UP000782241">
    <property type="component" value="Unassembled WGS sequence"/>
</dbReference>
<dbReference type="SUPFAM" id="SSF56112">
    <property type="entry name" value="Protein kinase-like (PK-like)"/>
    <property type="match status" value="1"/>
</dbReference>
<dbReference type="InterPro" id="IPR053083">
    <property type="entry name" value="TF_kinase-domain_protein"/>
</dbReference>
<evidence type="ECO:0000313" key="3">
    <source>
        <dbReference type="Proteomes" id="UP000782241"/>
    </source>
</evidence>
<dbReference type="InterPro" id="IPR011009">
    <property type="entry name" value="Kinase-like_dom_sf"/>
</dbReference>
<evidence type="ECO:0000259" key="1">
    <source>
        <dbReference type="PROSITE" id="PS50011"/>
    </source>
</evidence>
<dbReference type="Pfam" id="PF00069">
    <property type="entry name" value="Pkinase"/>
    <property type="match status" value="1"/>
</dbReference>
<dbReference type="PROSITE" id="PS50011">
    <property type="entry name" value="PROTEIN_KINASE_DOM"/>
    <property type="match status" value="1"/>
</dbReference>
<gene>
    <name evidence="2" type="ORF">KAF25_002048</name>
</gene>
<dbReference type="PANTHER" id="PTHR44305">
    <property type="entry name" value="SI:DKEY-192D15.2-RELATED"/>
    <property type="match status" value="1"/>
</dbReference>
<comment type="caution">
    <text evidence="2">The sequence shown here is derived from an EMBL/GenBank/DDBJ whole genome shotgun (WGS) entry which is preliminary data.</text>
</comment>
<evidence type="ECO:0000313" key="2">
    <source>
        <dbReference type="EMBL" id="KAG5659489.1"/>
    </source>
</evidence>
<dbReference type="AlphaFoldDB" id="A0A9P7KRQ7"/>
<dbReference type="Gene3D" id="1.10.510.10">
    <property type="entry name" value="Transferase(Phosphotransferase) domain 1"/>
    <property type="match status" value="1"/>
</dbReference>
<keyword evidence="3" id="KW-1185">Reference proteome</keyword>
<dbReference type="EMBL" id="JAGPUO010000011">
    <property type="protein sequence ID" value="KAG5659489.1"/>
    <property type="molecule type" value="Genomic_DNA"/>
</dbReference>
<dbReference type="InterPro" id="IPR000719">
    <property type="entry name" value="Prot_kinase_dom"/>
</dbReference>